<dbReference type="Proteomes" id="UP001168640">
    <property type="component" value="Unassembled WGS sequence"/>
</dbReference>
<dbReference type="RefSeq" id="WP_302910561.1">
    <property type="nucleotide sequence ID" value="NZ_JAUMIS010000002.1"/>
</dbReference>
<proteinExistence type="predicted"/>
<evidence type="ECO:0008006" key="3">
    <source>
        <dbReference type="Google" id="ProtNLM"/>
    </source>
</evidence>
<accession>A0ABT8W452</accession>
<keyword evidence="2" id="KW-1185">Reference proteome</keyword>
<evidence type="ECO:0000313" key="1">
    <source>
        <dbReference type="EMBL" id="MDO3723006.1"/>
    </source>
</evidence>
<comment type="caution">
    <text evidence="1">The sequence shown here is derived from an EMBL/GenBank/DDBJ whole genome shotgun (WGS) entry which is preliminary data.</text>
</comment>
<name>A0ABT8W452_9GAMM</name>
<reference evidence="1" key="1">
    <citation type="submission" date="2023-07" db="EMBL/GenBank/DDBJ databases">
        <title>Marinobacter sp. chi1 genome sequencing and assembly.</title>
        <authorList>
            <person name="Park S."/>
        </authorList>
    </citation>
    <scope>NUCLEOTIDE SEQUENCE</scope>
    <source>
        <strain evidence="1">Chi1</strain>
    </source>
</reference>
<gene>
    <name evidence="1" type="ORF">QVZ43_14870</name>
</gene>
<organism evidence="1 2">
    <name type="scientific">Marinobacter suaedae</name>
    <dbReference type="NCBI Taxonomy" id="3057675"/>
    <lineage>
        <taxon>Bacteria</taxon>
        <taxon>Pseudomonadati</taxon>
        <taxon>Pseudomonadota</taxon>
        <taxon>Gammaproteobacteria</taxon>
        <taxon>Pseudomonadales</taxon>
        <taxon>Marinobacteraceae</taxon>
        <taxon>Marinobacter</taxon>
    </lineage>
</organism>
<sequence>MDSVAEGRSDGVWAKPYSLSSGQTQYHELGQVRLWITLLDREWQVRAQTLESGTDPVTWTEGVSHVLPSIDVPLQRFIRTTDTDTESVTFIPAVASLPTVIRPYQAMTIPAGQRCVIYVGTLVWMKVCVGESQSVLTEVPLAVPSMTWVGPNTMEGELCYSSASFARLVLEAVPKRPWRAITPVTIINRRKEPLLLERFSLPTPLLSLHLNSKGQLWTPGVTVECETDMNSATLRVDQALMPAAGDAQQVGPARERVSRGRLIRAFDRMFG</sequence>
<evidence type="ECO:0000313" key="2">
    <source>
        <dbReference type="Proteomes" id="UP001168640"/>
    </source>
</evidence>
<protein>
    <recommendedName>
        <fullName evidence="3">DUF432 domain-containing protein</fullName>
    </recommendedName>
</protein>
<dbReference type="EMBL" id="JAUMIS010000002">
    <property type="protein sequence ID" value="MDO3723006.1"/>
    <property type="molecule type" value="Genomic_DNA"/>
</dbReference>